<proteinExistence type="predicted"/>
<feature type="compositionally biased region" description="Polar residues" evidence="17">
    <location>
        <begin position="979"/>
        <end position="994"/>
    </location>
</feature>
<dbReference type="InterPro" id="IPR058745">
    <property type="entry name" value="PWI_Topors"/>
</dbReference>
<evidence type="ECO:0000256" key="4">
    <source>
        <dbReference type="ARBA" id="ARBA00022723"/>
    </source>
</evidence>
<dbReference type="GO" id="GO:0008270">
    <property type="term" value="F:zinc ion binding"/>
    <property type="evidence" value="ECO:0007669"/>
    <property type="project" value="UniProtKB-KW"/>
</dbReference>
<evidence type="ECO:0000313" key="25">
    <source>
        <dbReference type="RefSeq" id="XP_033782573.1"/>
    </source>
</evidence>
<feature type="compositionally biased region" description="Basic residues" evidence="17">
    <location>
        <begin position="828"/>
        <end position="847"/>
    </location>
</feature>
<dbReference type="GO" id="GO:0032391">
    <property type="term" value="C:photoreceptor connecting cilium"/>
    <property type="evidence" value="ECO:0007669"/>
    <property type="project" value="UniProtKB-ARBA"/>
</dbReference>
<dbReference type="RefSeq" id="XP_033782582.1">
    <property type="nucleotide sequence ID" value="XM_033926691.1"/>
</dbReference>
<feature type="compositionally biased region" description="Polar residues" evidence="17">
    <location>
        <begin position="7"/>
        <end position="16"/>
    </location>
</feature>
<evidence type="ECO:0000256" key="12">
    <source>
        <dbReference type="ARBA" id="ARBA00076940"/>
    </source>
</evidence>
<dbReference type="Pfam" id="PF00097">
    <property type="entry name" value="zf-C3HC4"/>
    <property type="match status" value="1"/>
</dbReference>
<dbReference type="GO" id="GO:0000209">
    <property type="term" value="P:protein polyubiquitination"/>
    <property type="evidence" value="ECO:0007669"/>
    <property type="project" value="TreeGrafter"/>
</dbReference>
<dbReference type="RefSeq" id="XP_033782549.1">
    <property type="nucleotide sequence ID" value="XM_033926658.1"/>
</dbReference>
<evidence type="ECO:0000313" key="20">
    <source>
        <dbReference type="RefSeq" id="XP_033782528.1"/>
    </source>
</evidence>
<dbReference type="GO" id="GO:0006513">
    <property type="term" value="P:protein monoubiquitination"/>
    <property type="evidence" value="ECO:0007669"/>
    <property type="project" value="TreeGrafter"/>
</dbReference>
<evidence type="ECO:0000256" key="11">
    <source>
        <dbReference type="ARBA" id="ARBA00076856"/>
    </source>
</evidence>
<feature type="compositionally biased region" description="Polar residues" evidence="17">
    <location>
        <begin position="758"/>
        <end position="769"/>
    </location>
</feature>
<evidence type="ECO:0000256" key="1">
    <source>
        <dbReference type="ARBA" id="ARBA00000900"/>
    </source>
</evidence>
<feature type="region of interest" description="Disordered" evidence="17">
    <location>
        <begin position="319"/>
        <end position="397"/>
    </location>
</feature>
<keyword evidence="8" id="KW-0805">Transcription regulation</keyword>
<feature type="compositionally biased region" description="Basic and acidic residues" evidence="17">
    <location>
        <begin position="579"/>
        <end position="599"/>
    </location>
</feature>
<dbReference type="RefSeq" id="XP_033782537.1">
    <property type="nucleotide sequence ID" value="XM_033926646.1"/>
</dbReference>
<organism evidence="19 22">
    <name type="scientific">Geotrypetes seraphini</name>
    <name type="common">Gaboon caecilian</name>
    <name type="synonym">Caecilia seraphini</name>
    <dbReference type="NCBI Taxonomy" id="260995"/>
    <lineage>
        <taxon>Eukaryota</taxon>
        <taxon>Metazoa</taxon>
        <taxon>Chordata</taxon>
        <taxon>Craniata</taxon>
        <taxon>Vertebrata</taxon>
        <taxon>Euteleostomi</taxon>
        <taxon>Amphibia</taxon>
        <taxon>Gymnophiona</taxon>
        <taxon>Geotrypetes</taxon>
    </lineage>
</organism>
<dbReference type="GeneID" id="117351404"/>
<feature type="domain" description="RING-type" evidence="18">
    <location>
        <begin position="39"/>
        <end position="78"/>
    </location>
</feature>
<evidence type="ECO:0000256" key="14">
    <source>
        <dbReference type="ARBA" id="ARBA00079184"/>
    </source>
</evidence>
<dbReference type="GO" id="GO:0061630">
    <property type="term" value="F:ubiquitin protein ligase activity"/>
    <property type="evidence" value="ECO:0007669"/>
    <property type="project" value="UniProtKB-EC"/>
</dbReference>
<dbReference type="InterPro" id="IPR001841">
    <property type="entry name" value="Znf_RING"/>
</dbReference>
<evidence type="ECO:0000256" key="17">
    <source>
        <dbReference type="SAM" id="MobiDB-lite"/>
    </source>
</evidence>
<dbReference type="OrthoDB" id="21204at2759"/>
<dbReference type="PANTHER" id="PTHR46077">
    <property type="entry name" value="E3 UBIQUITIN-PROTEIN LIGASE TOPORS"/>
    <property type="match status" value="1"/>
</dbReference>
<dbReference type="PROSITE" id="PS00518">
    <property type="entry name" value="ZF_RING_1"/>
    <property type="match status" value="1"/>
</dbReference>
<dbReference type="EC" id="2.3.2.27" evidence="2"/>
<evidence type="ECO:0000313" key="23">
    <source>
        <dbReference type="RefSeq" id="XP_033782557.1"/>
    </source>
</evidence>
<evidence type="ECO:0000256" key="5">
    <source>
        <dbReference type="ARBA" id="ARBA00022771"/>
    </source>
</evidence>
<dbReference type="RefSeq" id="XP_033782573.1">
    <property type="nucleotide sequence ID" value="XM_033926682.1"/>
</dbReference>
<dbReference type="PANTHER" id="PTHR46077:SF1">
    <property type="entry name" value="TOP1 BINDING ARGININE_SERINE RICH PROTEIN, E3 UBIQUITIN LIGASE"/>
    <property type="match status" value="1"/>
</dbReference>
<comment type="catalytic activity">
    <reaction evidence="1">
        <text>S-ubiquitinyl-[E2 ubiquitin-conjugating enzyme]-L-cysteine + [acceptor protein]-L-lysine = [E2 ubiquitin-conjugating enzyme]-L-cysteine + N(6)-ubiquitinyl-[acceptor protein]-L-lysine.</text>
        <dbReference type="EC" id="2.3.2.27"/>
    </reaction>
</comment>
<evidence type="ECO:0000256" key="6">
    <source>
        <dbReference type="ARBA" id="ARBA00022786"/>
    </source>
</evidence>
<feature type="compositionally biased region" description="Basic and acidic residues" evidence="17">
    <location>
        <begin position="691"/>
        <end position="700"/>
    </location>
</feature>
<dbReference type="Gene3D" id="3.30.40.10">
    <property type="entry name" value="Zinc/RING finger domain, C3HC4 (zinc finger)"/>
    <property type="match status" value="1"/>
</dbReference>
<keyword evidence="3" id="KW-0808">Transferase</keyword>
<feature type="compositionally biased region" description="Basic and acidic residues" evidence="17">
    <location>
        <begin position="614"/>
        <end position="639"/>
    </location>
</feature>
<feature type="compositionally biased region" description="Basic residues" evidence="17">
    <location>
        <begin position="561"/>
        <end position="574"/>
    </location>
</feature>
<keyword evidence="19" id="KW-1185">Reference proteome</keyword>
<dbReference type="InterPro" id="IPR018957">
    <property type="entry name" value="Znf_C3HC4_RING-type"/>
</dbReference>
<feature type="compositionally biased region" description="Basic residues" evidence="17">
    <location>
        <begin position="523"/>
        <end position="542"/>
    </location>
</feature>
<gene>
    <name evidence="20 21 22 23 24 25 26" type="primary">TOPORS</name>
</gene>
<evidence type="ECO:0000313" key="22">
    <source>
        <dbReference type="RefSeq" id="XP_033782549.1"/>
    </source>
</evidence>
<dbReference type="SMART" id="SM00184">
    <property type="entry name" value="RING"/>
    <property type="match status" value="1"/>
</dbReference>
<dbReference type="SUPFAM" id="SSF57850">
    <property type="entry name" value="RING/U-box"/>
    <property type="match status" value="1"/>
</dbReference>
<evidence type="ECO:0000256" key="9">
    <source>
        <dbReference type="ARBA" id="ARBA00023163"/>
    </source>
</evidence>
<dbReference type="Pfam" id="PF26084">
    <property type="entry name" value="PWI_Topors"/>
    <property type="match status" value="1"/>
</dbReference>
<feature type="compositionally biased region" description="Basic and acidic residues" evidence="17">
    <location>
        <begin position="388"/>
        <end position="397"/>
    </location>
</feature>
<evidence type="ECO:0000256" key="16">
    <source>
        <dbReference type="PROSITE-ProRule" id="PRU00175"/>
    </source>
</evidence>
<evidence type="ECO:0000313" key="21">
    <source>
        <dbReference type="RefSeq" id="XP_033782537.1"/>
    </source>
</evidence>
<evidence type="ECO:0000256" key="8">
    <source>
        <dbReference type="ARBA" id="ARBA00023015"/>
    </source>
</evidence>
<feature type="compositionally biased region" description="Low complexity" evidence="17">
    <location>
        <begin position="461"/>
        <end position="480"/>
    </location>
</feature>
<evidence type="ECO:0000256" key="3">
    <source>
        <dbReference type="ARBA" id="ARBA00022679"/>
    </source>
</evidence>
<feature type="compositionally biased region" description="Low complexity" evidence="17">
    <location>
        <begin position="494"/>
        <end position="503"/>
    </location>
</feature>
<feature type="compositionally biased region" description="Basic and acidic residues" evidence="17">
    <location>
        <begin position="504"/>
        <end position="515"/>
    </location>
</feature>
<protein>
    <recommendedName>
        <fullName evidence="10">E3 ubiquitin-protein ligase Topors</fullName>
        <ecNumber evidence="2">2.3.2.27</ecNumber>
    </recommendedName>
    <alternativeName>
        <fullName evidence="11">RING-type E3 ubiquitin transferase Topors</fullName>
    </alternativeName>
    <alternativeName>
        <fullName evidence="13">SUMO1-protein E3 ligase Topors</fullName>
    </alternativeName>
    <alternativeName>
        <fullName evidence="12">Topoisomerase I-binding RING finger protein</fullName>
    </alternativeName>
    <alternativeName>
        <fullName evidence="14">Topoisomerase I-binding arginine/serine-rich protein</fullName>
    </alternativeName>
    <alternativeName>
        <fullName evidence="15">Tumor suppressor p53-binding protein 3</fullName>
    </alternativeName>
</protein>
<feature type="region of interest" description="Disordered" evidence="17">
    <location>
        <begin position="1"/>
        <end position="34"/>
    </location>
</feature>
<dbReference type="InterPro" id="IPR058746">
    <property type="entry name" value="Znf_RING-type_Topors"/>
</dbReference>
<evidence type="ECO:0000256" key="15">
    <source>
        <dbReference type="ARBA" id="ARBA00082108"/>
    </source>
</evidence>
<dbReference type="CTD" id="10210"/>
<dbReference type="PROSITE" id="PS50089">
    <property type="entry name" value="ZF_RING_2"/>
    <property type="match status" value="1"/>
</dbReference>
<feature type="region of interest" description="Disordered" evidence="17">
    <location>
        <begin position="461"/>
        <end position="643"/>
    </location>
</feature>
<accession>A0A6P8PF27</accession>
<evidence type="ECO:0000256" key="2">
    <source>
        <dbReference type="ARBA" id="ARBA00012483"/>
    </source>
</evidence>
<dbReference type="Proteomes" id="UP000515159">
    <property type="component" value="Chromosome 1"/>
</dbReference>
<dbReference type="GO" id="GO:0008630">
    <property type="term" value="P:intrinsic apoptotic signaling pathway in response to DNA damage"/>
    <property type="evidence" value="ECO:0007669"/>
    <property type="project" value="UniProtKB-ARBA"/>
</dbReference>
<evidence type="ECO:0000259" key="18">
    <source>
        <dbReference type="PROSITE" id="PS50089"/>
    </source>
</evidence>
<dbReference type="FunFam" id="3.30.40.10:FF:000136">
    <property type="entry name" value="E3 ubiquitin-protein ligase Topors"/>
    <property type="match status" value="1"/>
</dbReference>
<keyword evidence="4" id="KW-0479">Metal-binding</keyword>
<dbReference type="AlphaFoldDB" id="A0A6P8PF27"/>
<dbReference type="KEGG" id="gsh:117351404"/>
<dbReference type="InterPro" id="IPR017907">
    <property type="entry name" value="Znf_RING_CS"/>
</dbReference>
<dbReference type="RefSeq" id="XP_033782557.1">
    <property type="nucleotide sequence ID" value="XM_033926666.1"/>
</dbReference>
<keyword evidence="7" id="KW-0862">Zinc</keyword>
<dbReference type="RefSeq" id="XP_033782528.1">
    <property type="nucleotide sequence ID" value="XM_033926637.1"/>
</dbReference>
<feature type="compositionally biased region" description="Low complexity" evidence="17">
    <location>
        <begin position="373"/>
        <end position="382"/>
    </location>
</feature>
<feature type="region of interest" description="Disordered" evidence="17">
    <location>
        <begin position="979"/>
        <end position="1000"/>
    </location>
</feature>
<keyword evidence="9" id="KW-0804">Transcription</keyword>
<dbReference type="InterPro" id="IPR013083">
    <property type="entry name" value="Znf_RING/FYVE/PHD"/>
</dbReference>
<feature type="compositionally biased region" description="Basic and acidic residues" evidence="17">
    <location>
        <begin position="788"/>
        <end position="803"/>
    </location>
</feature>
<keyword evidence="5 16" id="KW-0863">Zinc-finger</keyword>
<sequence length="1028" mass="117373">MMASATKELTMSSSFSPKAGTSKRQRHPVTTDASPDSKCPICLDRFDNMSYLDRCLHRFCFRCIQEWSKNKAECPLCKQPFHSIFHSVRAEDDFKEYILRPSQNGSFGSPDGHRFRYRTTLTRERRTPVRSHRSTSVRRTLSPPDNGILFEGLVGQTNIQRDEGIHQMIRQFASRRQTSTEGRPSRHDQEQDIINFRRALYRSGVRVRSIQDGGRYRDISAEFFRHNPACLHRLVPWLKRELLVLFGAHGSLVNIVQHIIMSNVTRYDLESQTFAEDLKPFLLHRTDHFLHEFISFARCPYNIDAYDLHANYDYPAPSYEEGSHSDSSVITISPEECDSRDPDLLSSEAGTGQTPWDDETPGPSYSTLEPAPTTVSSLVDTSESSDEESTRRVTDTQVEVKVDPGLVGEAITSSTDDCVIVGFIKPLAERTPELVELSSDSEESLYEEKIEDKKLQQLQLSPFSENSDSSTSSSPSSTGSKGRKTHKTKQNQTSSFSSKFGSLSKEEKDKGKRTCDLLPSKNCVRKSSAKKQRSYISKKRERSRSPNPISHLVQARDQRNRRTHHSKERHRSRSSRSWENTHNRDRRDNGRLMIRDRSLSRRSQTVSLTSESSISREEVRSGSRSSDRGSGRSRSRDSDYGYPADNYKSTYRWEYTYYNRNRERDGFDRSCRRKTRGKGYYQRRSTSPDFRIQHYSERKHTQSQRCHNKTSQHYRERFRSRSHSSNRSRMTVGGAERIRNEKPSGKRKYKTRHLEHANQINKTSHQGTLNLKGKENRRLKSPLGHSSHYNEDDLSDSRASSESRHKRKKKARSSSVEIVYEGKTTAMSRHHKKKKKKQKKKHKRHHAASSIHTSPVVITINSDSEKEDMDCDDGSNWAATNLSNESEREVPSGLAACQRKDAFDVDLVSKDDHCAVSDEGGSDVSDKDAHIVTSNMNLEAATGILDDFHFDESSNEETFTVVDSIGSDSGLDTSSTVIEGTPADQPSLSSSTRTACEENSLERPQLILRLPKSLIEKNYLFDHLGKKT</sequence>
<dbReference type="CDD" id="cd16574">
    <property type="entry name" value="RING-HC_Topors"/>
    <property type="match status" value="1"/>
</dbReference>
<name>A0A6P8PF27_GEOSA</name>
<evidence type="ECO:0000313" key="26">
    <source>
        <dbReference type="RefSeq" id="XP_033782582.1"/>
    </source>
</evidence>
<evidence type="ECO:0000256" key="10">
    <source>
        <dbReference type="ARBA" id="ARBA00071236"/>
    </source>
</evidence>
<evidence type="ECO:0000313" key="24">
    <source>
        <dbReference type="RefSeq" id="XP_033782566.1"/>
    </source>
</evidence>
<evidence type="ECO:0000256" key="7">
    <source>
        <dbReference type="ARBA" id="ARBA00022833"/>
    </source>
</evidence>
<keyword evidence="6" id="KW-0833">Ubl conjugation pathway</keyword>
<evidence type="ECO:0000256" key="13">
    <source>
        <dbReference type="ARBA" id="ARBA00079040"/>
    </source>
</evidence>
<reference evidence="20 21" key="1">
    <citation type="submission" date="2025-04" db="UniProtKB">
        <authorList>
            <consortium name="RefSeq"/>
        </authorList>
    </citation>
    <scope>IDENTIFICATION</scope>
</reference>
<feature type="region of interest" description="Disordered" evidence="17">
    <location>
        <begin position="668"/>
        <end position="850"/>
    </location>
</feature>
<evidence type="ECO:0000313" key="19">
    <source>
        <dbReference type="Proteomes" id="UP000515159"/>
    </source>
</evidence>
<dbReference type="RefSeq" id="XP_033782566.1">
    <property type="nucleotide sequence ID" value="XM_033926675.1"/>
</dbReference>